<dbReference type="PANTHER" id="PTHR22901">
    <property type="entry name" value="SIALATE O-ACETYLESTERASE"/>
    <property type="match status" value="1"/>
</dbReference>
<organism evidence="3 4">
    <name type="scientific">Sphingobacterium paludis</name>
    <dbReference type="NCBI Taxonomy" id="1476465"/>
    <lineage>
        <taxon>Bacteria</taxon>
        <taxon>Pseudomonadati</taxon>
        <taxon>Bacteroidota</taxon>
        <taxon>Sphingobacteriia</taxon>
        <taxon>Sphingobacteriales</taxon>
        <taxon>Sphingobacteriaceae</taxon>
        <taxon>Sphingobacterium</taxon>
    </lineage>
</organism>
<comment type="caution">
    <text evidence="3">The sequence shown here is derived from an EMBL/GenBank/DDBJ whole genome shotgun (WGS) entry which is preliminary data.</text>
</comment>
<name>A0A4R7CTB9_9SPHI</name>
<dbReference type="AlphaFoldDB" id="A0A4R7CTB9"/>
<evidence type="ECO:0000313" key="3">
    <source>
        <dbReference type="EMBL" id="TDS10299.1"/>
    </source>
</evidence>
<evidence type="ECO:0000313" key="4">
    <source>
        <dbReference type="Proteomes" id="UP000294752"/>
    </source>
</evidence>
<dbReference type="GO" id="GO:0001681">
    <property type="term" value="F:sialate O-acetylesterase activity"/>
    <property type="evidence" value="ECO:0007669"/>
    <property type="project" value="InterPro"/>
</dbReference>
<protein>
    <submittedName>
        <fullName evidence="3">Sialate O-acetylesterase</fullName>
    </submittedName>
</protein>
<dbReference type="Gene3D" id="3.40.50.1110">
    <property type="entry name" value="SGNH hydrolase"/>
    <property type="match status" value="1"/>
</dbReference>
<reference evidence="3 4" key="1">
    <citation type="submission" date="2019-03" db="EMBL/GenBank/DDBJ databases">
        <title>Genomic Encyclopedia of Type Strains, Phase III (KMG-III): the genomes of soil and plant-associated and newly described type strains.</title>
        <authorList>
            <person name="Whitman W."/>
        </authorList>
    </citation>
    <scope>NUCLEOTIDE SEQUENCE [LARGE SCALE GENOMIC DNA]</scope>
    <source>
        <strain evidence="3 4">CGMCC 1.12801</strain>
    </source>
</reference>
<gene>
    <name evidence="3" type="ORF">B0I21_10964</name>
</gene>
<dbReference type="PANTHER" id="PTHR22901:SF0">
    <property type="entry name" value="SIALATE O-ACETYLESTERASE"/>
    <property type="match status" value="1"/>
</dbReference>
<dbReference type="GO" id="GO:0005975">
    <property type="term" value="P:carbohydrate metabolic process"/>
    <property type="evidence" value="ECO:0007669"/>
    <property type="project" value="TreeGrafter"/>
</dbReference>
<evidence type="ECO:0000259" key="2">
    <source>
        <dbReference type="Pfam" id="PF03629"/>
    </source>
</evidence>
<dbReference type="InterPro" id="IPR039329">
    <property type="entry name" value="SIAE"/>
</dbReference>
<proteinExistence type="predicted"/>
<keyword evidence="4" id="KW-1185">Reference proteome</keyword>
<dbReference type="Pfam" id="PF03629">
    <property type="entry name" value="SASA"/>
    <property type="match status" value="1"/>
</dbReference>
<dbReference type="InterPro" id="IPR005181">
    <property type="entry name" value="SASA"/>
</dbReference>
<dbReference type="EMBL" id="SNZV01000009">
    <property type="protein sequence ID" value="TDS10299.1"/>
    <property type="molecule type" value="Genomic_DNA"/>
</dbReference>
<evidence type="ECO:0000256" key="1">
    <source>
        <dbReference type="ARBA" id="ARBA00022801"/>
    </source>
</evidence>
<sequence>MKGLAAAIVMVCLWFSTQASIVLPNIFAHHMVLQQKQPVAIFGMAKPGEEVQVRFNGQTKKDRADAQGKWQVLLSPMRANAKGQTLEIRGENTILLNDVLIGEVWLCSGQSNMEFQMRKLAKIAAADQGGDFPKDAVKEASNPNIRLFLVRRKFLDKPDSTYAGWSIAQDSALRQFSAPGYFFAKTLQEKLGVPVGIISSAVSGSRIEPWIAAEAFQEEPYFNDKKVSGDPGKFFGSMIAPLAPYTLKGVLWYQGETNVFLKENIDYTYKFKTLIQSWRKQWNNKKLPFYFTQIAPFAYSVDEKGEERMARTVLPEFREAQDMLLKLPHTGRIVTTDLVDDVKDLHPINKWDVGKRLALQALKKTYGVQVEADGPTLSKIQHKGNKVIVHFQHADGLQTADGKPITGFEVATADGQYVSVPAQIVGRTVQIQQQTSAAIKNVRFAWDEAAQPNLVNAAGIPALPFRTDNPFKNIKLN</sequence>
<dbReference type="RefSeq" id="WP_243836202.1">
    <property type="nucleotide sequence ID" value="NZ_SNZV01000009.1"/>
</dbReference>
<dbReference type="SUPFAM" id="SSF52266">
    <property type="entry name" value="SGNH hydrolase"/>
    <property type="match status" value="1"/>
</dbReference>
<dbReference type="Proteomes" id="UP000294752">
    <property type="component" value="Unassembled WGS sequence"/>
</dbReference>
<dbReference type="InterPro" id="IPR036514">
    <property type="entry name" value="SGNH_hydro_sf"/>
</dbReference>
<feature type="domain" description="Sialate O-acetylesterase" evidence="2">
    <location>
        <begin position="103"/>
        <end position="361"/>
    </location>
</feature>
<keyword evidence="1" id="KW-0378">Hydrolase</keyword>
<accession>A0A4R7CTB9</accession>